<sequence>MVAKVQNYKQWGSEIDSETEHVSMKEKLLTVSPLRQSLNPQHWDSANHERTKYQSSRLQLTMNKQPQHQSHAIRRHRASLLRLCISAHGGELLLTDGT</sequence>
<protein>
    <submittedName>
        <fullName evidence="2">Uncharacterized protein</fullName>
    </submittedName>
</protein>
<organism evidence="1 2">
    <name type="scientific">Steinernema glaseri</name>
    <dbReference type="NCBI Taxonomy" id="37863"/>
    <lineage>
        <taxon>Eukaryota</taxon>
        <taxon>Metazoa</taxon>
        <taxon>Ecdysozoa</taxon>
        <taxon>Nematoda</taxon>
        <taxon>Chromadorea</taxon>
        <taxon>Rhabditida</taxon>
        <taxon>Tylenchina</taxon>
        <taxon>Panagrolaimomorpha</taxon>
        <taxon>Strongyloidoidea</taxon>
        <taxon>Steinernematidae</taxon>
        <taxon>Steinernema</taxon>
    </lineage>
</organism>
<proteinExistence type="predicted"/>
<evidence type="ECO:0000313" key="1">
    <source>
        <dbReference type="Proteomes" id="UP000095287"/>
    </source>
</evidence>
<keyword evidence="1" id="KW-1185">Reference proteome</keyword>
<evidence type="ECO:0000313" key="2">
    <source>
        <dbReference type="WBParaSite" id="L893_g33603.t1"/>
    </source>
</evidence>
<dbReference type="AlphaFoldDB" id="A0A1I8A7D4"/>
<name>A0A1I8A7D4_9BILA</name>
<reference evidence="2" key="1">
    <citation type="submission" date="2016-11" db="UniProtKB">
        <authorList>
            <consortium name="WormBaseParasite"/>
        </authorList>
    </citation>
    <scope>IDENTIFICATION</scope>
</reference>
<dbReference type="WBParaSite" id="L893_g33603.t1">
    <property type="protein sequence ID" value="L893_g33603.t1"/>
    <property type="gene ID" value="L893_g33603"/>
</dbReference>
<dbReference type="Proteomes" id="UP000095287">
    <property type="component" value="Unplaced"/>
</dbReference>
<accession>A0A1I8A7D4</accession>